<feature type="transmembrane region" description="Helical" evidence="9">
    <location>
        <begin position="198"/>
        <end position="222"/>
    </location>
</feature>
<keyword evidence="12" id="KW-1185">Reference proteome</keyword>
<keyword evidence="4 9" id="KW-0812">Transmembrane</keyword>
<evidence type="ECO:0000256" key="3">
    <source>
        <dbReference type="ARBA" id="ARBA00022475"/>
    </source>
</evidence>
<evidence type="ECO:0000259" key="10">
    <source>
        <dbReference type="Pfam" id="PF01490"/>
    </source>
</evidence>
<accession>A0A8T0ILG7</accession>
<evidence type="ECO:0000256" key="1">
    <source>
        <dbReference type="ARBA" id="ARBA00004236"/>
    </source>
</evidence>
<organism evidence="11 12">
    <name type="scientific">Ceratodon purpureus</name>
    <name type="common">Fire moss</name>
    <name type="synonym">Dicranum purpureum</name>
    <dbReference type="NCBI Taxonomy" id="3225"/>
    <lineage>
        <taxon>Eukaryota</taxon>
        <taxon>Viridiplantae</taxon>
        <taxon>Streptophyta</taxon>
        <taxon>Embryophyta</taxon>
        <taxon>Bryophyta</taxon>
        <taxon>Bryophytina</taxon>
        <taxon>Bryopsida</taxon>
        <taxon>Dicranidae</taxon>
        <taxon>Pseudoditrichales</taxon>
        <taxon>Ditrichaceae</taxon>
        <taxon>Ceratodon</taxon>
    </lineage>
</organism>
<gene>
    <name evidence="11" type="ORF">KC19_3G160900</name>
</gene>
<evidence type="ECO:0000256" key="5">
    <source>
        <dbReference type="ARBA" id="ARBA00022970"/>
    </source>
</evidence>
<feature type="transmembrane region" description="Helical" evidence="9">
    <location>
        <begin position="424"/>
        <end position="444"/>
    </location>
</feature>
<sequence length="492" mass="54434">MKPQWRREQDMLELGRGHACNVDGGAAGFDDSSKFDDDGKLRRTGSFWTASAHVITAVIGSGVLSLAWSIAQMGWVAGPVVLLLFAFVTYYTSSLLADCYRHPDPVTGKRNYTYMDAVKANLGPRQVLLCGVVQYANLLGTSIGYTITAASSMVAITRSDCFHHKGTKGPCHASNVPYMSMFGFAQIILSQIPEFGELWFLSVLAAVMSFLYSTIGLGLGIAKAVEPHHDHGTVTGIAVGDPSLGYVTLNNKIWGICSALGNIAFAYSFSMILIEIQDTLKSSPPENKTMKRASLFGIITTTVFYMSVGCAGYAAFGDNAPGNLLTGFGFYNPYWLVNLGNACVVVHLIGAYQVYTQPLFAFFENTLSSRWPKSKFIHKEYFLKVPWGEPLHFNLFRLVWRTMYVVMTTVLSMLLPFFNDVMGLIGAFAFWPLTVYFPVQMFIVQRQVPKWSQKWFWLHVLSVICFAVSLAAALGSTEGMISDLKKYKPFQT</sequence>
<feature type="transmembrane region" description="Helical" evidence="9">
    <location>
        <begin position="456"/>
        <end position="475"/>
    </location>
</feature>
<dbReference type="GO" id="GO:0006865">
    <property type="term" value="P:amino acid transport"/>
    <property type="evidence" value="ECO:0007669"/>
    <property type="project" value="UniProtKB-KW"/>
</dbReference>
<keyword evidence="7 9" id="KW-0472">Membrane</keyword>
<reference evidence="11" key="1">
    <citation type="submission" date="2020-06" db="EMBL/GenBank/DDBJ databases">
        <title>WGS assembly of Ceratodon purpureus strain R40.</title>
        <authorList>
            <person name="Carey S.B."/>
            <person name="Jenkins J."/>
            <person name="Shu S."/>
            <person name="Lovell J.T."/>
            <person name="Sreedasyam A."/>
            <person name="Maumus F."/>
            <person name="Tiley G.P."/>
            <person name="Fernandez-Pozo N."/>
            <person name="Barry K."/>
            <person name="Chen C."/>
            <person name="Wang M."/>
            <person name="Lipzen A."/>
            <person name="Daum C."/>
            <person name="Saski C.A."/>
            <person name="Payton A.C."/>
            <person name="Mcbreen J.C."/>
            <person name="Conrad R.E."/>
            <person name="Kollar L.M."/>
            <person name="Olsson S."/>
            <person name="Huttunen S."/>
            <person name="Landis J.B."/>
            <person name="Wickett N.J."/>
            <person name="Johnson M.G."/>
            <person name="Rensing S.A."/>
            <person name="Grimwood J."/>
            <person name="Schmutz J."/>
            <person name="Mcdaniel S.F."/>
        </authorList>
    </citation>
    <scope>NUCLEOTIDE SEQUENCE</scope>
    <source>
        <strain evidence="11">R40</strain>
    </source>
</reference>
<dbReference type="Proteomes" id="UP000822688">
    <property type="component" value="Chromosome 3"/>
</dbReference>
<name>A0A8T0ILG7_CERPU</name>
<dbReference type="FunFam" id="1.20.1740.10:FF:000055">
    <property type="entry name" value="Amino acid permease 6"/>
    <property type="match status" value="1"/>
</dbReference>
<evidence type="ECO:0000256" key="9">
    <source>
        <dbReference type="SAM" id="Phobius"/>
    </source>
</evidence>
<keyword evidence="5" id="KW-0029">Amino-acid transport</keyword>
<feature type="transmembrane region" description="Helical" evidence="9">
    <location>
        <begin position="74"/>
        <end position="92"/>
    </location>
</feature>
<comment type="subcellular location">
    <subcellularLocation>
        <location evidence="1">Cell membrane</location>
    </subcellularLocation>
</comment>
<comment type="similarity">
    <text evidence="8">Belongs to the amino acid/polyamine transporter 2 family. Amino acid/auxin permease (AAAP) (TC 2.A.18.2) subfamily.</text>
</comment>
<dbReference type="PANTHER" id="PTHR48017">
    <property type="entry name" value="OS05G0424000 PROTEIN-RELATED"/>
    <property type="match status" value="1"/>
</dbReference>
<dbReference type="Gene3D" id="1.20.1740.10">
    <property type="entry name" value="Amino acid/polyamine transporter I"/>
    <property type="match status" value="1"/>
</dbReference>
<feature type="transmembrane region" description="Helical" evidence="9">
    <location>
        <begin position="253"/>
        <end position="274"/>
    </location>
</feature>
<evidence type="ECO:0000256" key="4">
    <source>
        <dbReference type="ARBA" id="ARBA00022692"/>
    </source>
</evidence>
<proteinExistence type="inferred from homology"/>
<protein>
    <recommendedName>
        <fullName evidence="10">Amino acid transporter transmembrane domain-containing protein</fullName>
    </recommendedName>
</protein>
<feature type="transmembrane region" description="Helical" evidence="9">
    <location>
        <begin position="398"/>
        <end position="418"/>
    </location>
</feature>
<keyword evidence="2" id="KW-0813">Transport</keyword>
<keyword evidence="6 9" id="KW-1133">Transmembrane helix</keyword>
<evidence type="ECO:0000256" key="7">
    <source>
        <dbReference type="ARBA" id="ARBA00023136"/>
    </source>
</evidence>
<dbReference type="InterPro" id="IPR013057">
    <property type="entry name" value="AA_transpt_TM"/>
</dbReference>
<evidence type="ECO:0000256" key="8">
    <source>
        <dbReference type="ARBA" id="ARBA00061463"/>
    </source>
</evidence>
<evidence type="ECO:0000313" key="11">
    <source>
        <dbReference type="EMBL" id="KAG0583757.1"/>
    </source>
</evidence>
<dbReference type="GO" id="GO:0005886">
    <property type="term" value="C:plasma membrane"/>
    <property type="evidence" value="ECO:0007669"/>
    <property type="project" value="UniProtKB-SubCell"/>
</dbReference>
<evidence type="ECO:0000256" key="2">
    <source>
        <dbReference type="ARBA" id="ARBA00022448"/>
    </source>
</evidence>
<feature type="domain" description="Amino acid transporter transmembrane" evidence="10">
    <location>
        <begin position="43"/>
        <end position="481"/>
    </location>
</feature>
<dbReference type="EMBL" id="CM026423">
    <property type="protein sequence ID" value="KAG0583757.1"/>
    <property type="molecule type" value="Genomic_DNA"/>
</dbReference>
<evidence type="ECO:0000256" key="6">
    <source>
        <dbReference type="ARBA" id="ARBA00022989"/>
    </source>
</evidence>
<feature type="transmembrane region" description="Helical" evidence="9">
    <location>
        <begin position="47"/>
        <end position="68"/>
    </location>
</feature>
<evidence type="ECO:0000313" key="12">
    <source>
        <dbReference type="Proteomes" id="UP000822688"/>
    </source>
</evidence>
<dbReference type="Pfam" id="PF01490">
    <property type="entry name" value="Aa_trans"/>
    <property type="match status" value="1"/>
</dbReference>
<keyword evidence="3" id="KW-1003">Cell membrane</keyword>
<feature type="transmembrane region" description="Helical" evidence="9">
    <location>
        <begin position="295"/>
        <end position="315"/>
    </location>
</feature>
<dbReference type="AlphaFoldDB" id="A0A8T0ILG7"/>
<comment type="caution">
    <text evidence="11">The sequence shown here is derived from an EMBL/GenBank/DDBJ whole genome shotgun (WGS) entry which is preliminary data.</text>
</comment>
<feature type="transmembrane region" description="Helical" evidence="9">
    <location>
        <begin position="335"/>
        <end position="355"/>
    </location>
</feature>